<evidence type="ECO:0000313" key="2">
    <source>
        <dbReference type="EMBL" id="KAF2115507.1"/>
    </source>
</evidence>
<accession>A0A6A5Z9S7</accession>
<dbReference type="OrthoDB" id="4850726at2759"/>
<evidence type="ECO:0000256" key="1">
    <source>
        <dbReference type="SAM" id="MobiDB-lite"/>
    </source>
</evidence>
<protein>
    <recommendedName>
        <fullName evidence="4">Ankyrin repeat-containing domain protein</fullName>
    </recommendedName>
</protein>
<evidence type="ECO:0000313" key="3">
    <source>
        <dbReference type="Proteomes" id="UP000799770"/>
    </source>
</evidence>
<organism evidence="2 3">
    <name type="scientific">Lophiotrema nucula</name>
    <dbReference type="NCBI Taxonomy" id="690887"/>
    <lineage>
        <taxon>Eukaryota</taxon>
        <taxon>Fungi</taxon>
        <taxon>Dikarya</taxon>
        <taxon>Ascomycota</taxon>
        <taxon>Pezizomycotina</taxon>
        <taxon>Dothideomycetes</taxon>
        <taxon>Pleosporomycetidae</taxon>
        <taxon>Pleosporales</taxon>
        <taxon>Lophiotremataceae</taxon>
        <taxon>Lophiotrema</taxon>
    </lineage>
</organism>
<dbReference type="PANTHER" id="PTHR24148">
    <property type="entry name" value="ANKYRIN REPEAT DOMAIN-CONTAINING PROTEIN 39 HOMOLOG-RELATED"/>
    <property type="match status" value="1"/>
</dbReference>
<dbReference type="PANTHER" id="PTHR24148:SF64">
    <property type="entry name" value="HETEROKARYON INCOMPATIBILITY DOMAIN-CONTAINING PROTEIN"/>
    <property type="match status" value="1"/>
</dbReference>
<feature type="compositionally biased region" description="Basic and acidic residues" evidence="1">
    <location>
        <begin position="208"/>
        <end position="225"/>
    </location>
</feature>
<gene>
    <name evidence="2" type="ORF">BDV96DRAFT_646503</name>
</gene>
<dbReference type="AlphaFoldDB" id="A0A6A5Z9S7"/>
<feature type="region of interest" description="Disordered" evidence="1">
    <location>
        <begin position="185"/>
        <end position="244"/>
    </location>
</feature>
<reference evidence="2" key="1">
    <citation type="journal article" date="2020" name="Stud. Mycol.">
        <title>101 Dothideomycetes genomes: a test case for predicting lifestyles and emergence of pathogens.</title>
        <authorList>
            <person name="Haridas S."/>
            <person name="Albert R."/>
            <person name="Binder M."/>
            <person name="Bloem J."/>
            <person name="Labutti K."/>
            <person name="Salamov A."/>
            <person name="Andreopoulos B."/>
            <person name="Baker S."/>
            <person name="Barry K."/>
            <person name="Bills G."/>
            <person name="Bluhm B."/>
            <person name="Cannon C."/>
            <person name="Castanera R."/>
            <person name="Culley D."/>
            <person name="Daum C."/>
            <person name="Ezra D."/>
            <person name="Gonzalez J."/>
            <person name="Henrissat B."/>
            <person name="Kuo A."/>
            <person name="Liang C."/>
            <person name="Lipzen A."/>
            <person name="Lutzoni F."/>
            <person name="Magnuson J."/>
            <person name="Mondo S."/>
            <person name="Nolan M."/>
            <person name="Ohm R."/>
            <person name="Pangilinan J."/>
            <person name="Park H.-J."/>
            <person name="Ramirez L."/>
            <person name="Alfaro M."/>
            <person name="Sun H."/>
            <person name="Tritt A."/>
            <person name="Yoshinaga Y."/>
            <person name="Zwiers L.-H."/>
            <person name="Turgeon B."/>
            <person name="Goodwin S."/>
            <person name="Spatafora J."/>
            <person name="Crous P."/>
            <person name="Grigoriev I."/>
        </authorList>
    </citation>
    <scope>NUCLEOTIDE SEQUENCE</scope>
    <source>
        <strain evidence="2">CBS 627.86</strain>
    </source>
</reference>
<dbReference type="Proteomes" id="UP000799770">
    <property type="component" value="Unassembled WGS sequence"/>
</dbReference>
<sequence length="244" mass="27856">MAPRGIEQVEYVISHRWGDAPNAQEHDWWRDGYTLPFHKKTWDSIASLLSRSWFERVWALQEALSCDRALLQCGRDTVPWANVRKALLVLRQKTSVLPPEIRDRLFSYARGLMAPPLASSEHSLLWVRHQKCTLPQDKIYGILSLVNAKGYHFNGSSTALQYASARGHERVVKLLLGQGRIKQAVNAGDQQDSEGEQGPKEALPMDLDEPRQAQEERETEVEHRLQISQAQHQETEGEQATEEQ</sequence>
<evidence type="ECO:0008006" key="4">
    <source>
        <dbReference type="Google" id="ProtNLM"/>
    </source>
</evidence>
<proteinExistence type="predicted"/>
<dbReference type="InterPro" id="IPR052895">
    <property type="entry name" value="HetReg/Transcr_Mod"/>
</dbReference>
<dbReference type="EMBL" id="ML977323">
    <property type="protein sequence ID" value="KAF2115507.1"/>
    <property type="molecule type" value="Genomic_DNA"/>
</dbReference>
<keyword evidence="3" id="KW-1185">Reference proteome</keyword>
<name>A0A6A5Z9S7_9PLEO</name>